<name>A0ABT2PJG8_9BURK</name>
<keyword evidence="2" id="KW-0479">Metal-binding</keyword>
<evidence type="ECO:0000256" key="2">
    <source>
        <dbReference type="ARBA" id="ARBA00022723"/>
    </source>
</evidence>
<evidence type="ECO:0000313" key="6">
    <source>
        <dbReference type="Proteomes" id="UP001525968"/>
    </source>
</evidence>
<reference evidence="5 6" key="1">
    <citation type="submission" date="2022-09" db="EMBL/GenBank/DDBJ databases">
        <title>Draft genome of isolate Be4.</title>
        <authorList>
            <person name="Sanchez-Castro I."/>
            <person name="Martinez-Rodriguez P."/>
            <person name="Descostes M."/>
            <person name="Merroun M."/>
        </authorList>
    </citation>
    <scope>NUCLEOTIDE SEQUENCE [LARGE SCALE GENOMIC DNA]</scope>
    <source>
        <strain evidence="5 6">Be4</strain>
    </source>
</reference>
<sequence>MIDFSEPPMLGDALLDHDHAQLFLLCRALLDVPSDAIRPAVEQLRAEMRAHFASEDANLRGLGGNNADCHLDEHAAVLASLDEVHLILGEPQTSQAMAQRLISSLALELLHWLPEHVGEMDANLAAVRSQSRFGGVGVRITPRLAQGPRSAGA</sequence>
<keyword evidence="3" id="KW-0408">Iron</keyword>
<comment type="similarity">
    <text evidence="1">Belongs to the hemerythrin family.</text>
</comment>
<gene>
    <name evidence="5" type="ORF">N0K08_08265</name>
</gene>
<evidence type="ECO:0000256" key="1">
    <source>
        <dbReference type="ARBA" id="ARBA00010587"/>
    </source>
</evidence>
<dbReference type="EMBL" id="JAODYH010000004">
    <property type="protein sequence ID" value="MCT9810624.1"/>
    <property type="molecule type" value="Genomic_DNA"/>
</dbReference>
<feature type="domain" description="Hemerythrin-like" evidence="4">
    <location>
        <begin position="12"/>
        <end position="124"/>
    </location>
</feature>
<evidence type="ECO:0000256" key="3">
    <source>
        <dbReference type="ARBA" id="ARBA00023004"/>
    </source>
</evidence>
<dbReference type="Gene3D" id="1.20.120.50">
    <property type="entry name" value="Hemerythrin-like"/>
    <property type="match status" value="1"/>
</dbReference>
<proteinExistence type="inferred from homology"/>
<protein>
    <submittedName>
        <fullName evidence="5">Hemerythrin family protein</fullName>
    </submittedName>
</protein>
<dbReference type="Pfam" id="PF01814">
    <property type="entry name" value="Hemerythrin"/>
    <property type="match status" value="1"/>
</dbReference>
<comment type="caution">
    <text evidence="5">The sequence shown here is derived from an EMBL/GenBank/DDBJ whole genome shotgun (WGS) entry which is preliminary data.</text>
</comment>
<dbReference type="InterPro" id="IPR012312">
    <property type="entry name" value="Hemerythrin-like"/>
</dbReference>
<keyword evidence="6" id="KW-1185">Reference proteome</keyword>
<dbReference type="RefSeq" id="WP_261499715.1">
    <property type="nucleotide sequence ID" value="NZ_JAODYH010000004.1"/>
</dbReference>
<dbReference type="Proteomes" id="UP001525968">
    <property type="component" value="Unassembled WGS sequence"/>
</dbReference>
<evidence type="ECO:0000259" key="4">
    <source>
        <dbReference type="Pfam" id="PF01814"/>
    </source>
</evidence>
<dbReference type="InterPro" id="IPR035938">
    <property type="entry name" value="Hemerythrin-like_sf"/>
</dbReference>
<dbReference type="InterPro" id="IPR012827">
    <property type="entry name" value="Hemerythrin_metal-bd"/>
</dbReference>
<organism evidence="5 6">
    <name type="scientific">Acidovorax bellezanensis</name>
    <dbReference type="NCBI Taxonomy" id="2976702"/>
    <lineage>
        <taxon>Bacteria</taxon>
        <taxon>Pseudomonadati</taxon>
        <taxon>Pseudomonadota</taxon>
        <taxon>Betaproteobacteria</taxon>
        <taxon>Burkholderiales</taxon>
        <taxon>Comamonadaceae</taxon>
        <taxon>Acidovorax</taxon>
    </lineage>
</organism>
<dbReference type="CDD" id="cd12107">
    <property type="entry name" value="Hemerythrin"/>
    <property type="match status" value="1"/>
</dbReference>
<accession>A0ABT2PJG8</accession>
<dbReference type="SUPFAM" id="SSF47188">
    <property type="entry name" value="Hemerythrin-like"/>
    <property type="match status" value="1"/>
</dbReference>
<evidence type="ECO:0000313" key="5">
    <source>
        <dbReference type="EMBL" id="MCT9810624.1"/>
    </source>
</evidence>